<proteinExistence type="inferred from homology"/>
<keyword evidence="7" id="KW-1185">Reference proteome</keyword>
<dbReference type="InterPro" id="IPR030678">
    <property type="entry name" value="Peptide/Ni-bd"/>
</dbReference>
<dbReference type="InterPro" id="IPR000914">
    <property type="entry name" value="SBP_5_dom"/>
</dbReference>
<organism evidence="6 7">
    <name type="scientific">Nocardioides dubius</name>
    <dbReference type="NCBI Taxonomy" id="317019"/>
    <lineage>
        <taxon>Bacteria</taxon>
        <taxon>Bacillati</taxon>
        <taxon>Actinomycetota</taxon>
        <taxon>Actinomycetes</taxon>
        <taxon>Propionibacteriales</taxon>
        <taxon>Nocardioidaceae</taxon>
        <taxon>Nocardioides</taxon>
    </lineage>
</organism>
<comment type="similarity">
    <text evidence="1">Belongs to the bacterial solute-binding protein 5 family.</text>
</comment>
<evidence type="ECO:0000313" key="7">
    <source>
        <dbReference type="Proteomes" id="UP001501581"/>
    </source>
</evidence>
<evidence type="ECO:0000259" key="5">
    <source>
        <dbReference type="Pfam" id="PF00496"/>
    </source>
</evidence>
<feature type="domain" description="Solute-binding protein family 5" evidence="5">
    <location>
        <begin position="87"/>
        <end position="427"/>
    </location>
</feature>
<gene>
    <name evidence="6" type="ORF">GCM10009668_03910</name>
</gene>
<dbReference type="CDD" id="cd00995">
    <property type="entry name" value="PBP2_NikA_DppA_OppA_like"/>
    <property type="match status" value="1"/>
</dbReference>
<dbReference type="RefSeq" id="WP_343990803.1">
    <property type="nucleotide sequence ID" value="NZ_BAAALG010000002.1"/>
</dbReference>
<evidence type="ECO:0000256" key="1">
    <source>
        <dbReference type="ARBA" id="ARBA00005695"/>
    </source>
</evidence>
<dbReference type="InterPro" id="IPR039424">
    <property type="entry name" value="SBP_5"/>
</dbReference>
<dbReference type="Gene3D" id="3.10.105.10">
    <property type="entry name" value="Dipeptide-binding Protein, Domain 3"/>
    <property type="match status" value="1"/>
</dbReference>
<dbReference type="SUPFAM" id="SSF53850">
    <property type="entry name" value="Periplasmic binding protein-like II"/>
    <property type="match status" value="1"/>
</dbReference>
<name>A0ABN1TKR1_9ACTN</name>
<reference evidence="6 7" key="1">
    <citation type="journal article" date="2019" name="Int. J. Syst. Evol. Microbiol.">
        <title>The Global Catalogue of Microorganisms (GCM) 10K type strain sequencing project: providing services to taxonomists for standard genome sequencing and annotation.</title>
        <authorList>
            <consortium name="The Broad Institute Genomics Platform"/>
            <consortium name="The Broad Institute Genome Sequencing Center for Infectious Disease"/>
            <person name="Wu L."/>
            <person name="Ma J."/>
        </authorList>
    </citation>
    <scope>NUCLEOTIDE SEQUENCE [LARGE SCALE GENOMIC DNA]</scope>
    <source>
        <strain evidence="6 7">JCM 13008</strain>
    </source>
</reference>
<dbReference type="Gene3D" id="3.90.76.10">
    <property type="entry name" value="Dipeptide-binding Protein, Domain 1"/>
    <property type="match status" value="1"/>
</dbReference>
<dbReference type="Pfam" id="PF00496">
    <property type="entry name" value="SBP_bac_5"/>
    <property type="match status" value="1"/>
</dbReference>
<dbReference type="PANTHER" id="PTHR30290">
    <property type="entry name" value="PERIPLASMIC BINDING COMPONENT OF ABC TRANSPORTER"/>
    <property type="match status" value="1"/>
</dbReference>
<evidence type="ECO:0000256" key="3">
    <source>
        <dbReference type="ARBA" id="ARBA00022729"/>
    </source>
</evidence>
<evidence type="ECO:0000256" key="4">
    <source>
        <dbReference type="SAM" id="SignalP"/>
    </source>
</evidence>
<comment type="caution">
    <text evidence="6">The sequence shown here is derived from an EMBL/GenBank/DDBJ whole genome shotgun (WGS) entry which is preliminary data.</text>
</comment>
<feature type="chain" id="PRO_5045232528" evidence="4">
    <location>
        <begin position="28"/>
        <end position="507"/>
    </location>
</feature>
<keyword evidence="3 4" id="KW-0732">Signal</keyword>
<evidence type="ECO:0000313" key="6">
    <source>
        <dbReference type="EMBL" id="GAA1092164.1"/>
    </source>
</evidence>
<dbReference type="EMBL" id="BAAALG010000002">
    <property type="protein sequence ID" value="GAA1092164.1"/>
    <property type="molecule type" value="Genomic_DNA"/>
</dbReference>
<dbReference type="Gene3D" id="3.40.190.10">
    <property type="entry name" value="Periplasmic binding protein-like II"/>
    <property type="match status" value="1"/>
</dbReference>
<protein>
    <submittedName>
        <fullName evidence="6">ABC transporter substrate-binding protein</fullName>
    </submittedName>
</protein>
<dbReference type="PANTHER" id="PTHR30290:SF9">
    <property type="entry name" value="OLIGOPEPTIDE-BINDING PROTEIN APPA"/>
    <property type="match status" value="1"/>
</dbReference>
<dbReference type="PIRSF" id="PIRSF002741">
    <property type="entry name" value="MppA"/>
    <property type="match status" value="1"/>
</dbReference>
<keyword evidence="2" id="KW-0813">Transport</keyword>
<dbReference type="PROSITE" id="PS51257">
    <property type="entry name" value="PROKAR_LIPOPROTEIN"/>
    <property type="match status" value="1"/>
</dbReference>
<evidence type="ECO:0000256" key="2">
    <source>
        <dbReference type="ARBA" id="ARBA00022448"/>
    </source>
</evidence>
<dbReference type="Proteomes" id="UP001501581">
    <property type="component" value="Unassembled WGS sequence"/>
</dbReference>
<sequence>MNIRKGKGVRRPVATLAALGLAFAGLAACGSDSSTSSSSSDTVRVVLAAEPTTLDPIAGARSGQVVWDTVIEPLVPTDLELEPTKDGLVTDWERTDDTTWTFTLREGVTFSNGEPADAEAAVFALTKVRDEPTSILKSFWTNAESFTAPDATTLVIKTKAPQYDLVNNLGTIYMIPPKYYAEKGPEGFSTAPVGTGPYLFDGQRAGRDMTVVRNPDYWGDAAKTEKIVFSWSSEASQRLALLRSGSADIAYDLPPAQQKEAKEADLNVITTESALKIVGFLQTDKAPFDDADVAKAAALAVDRDQIVEGIFQGAAAADGGLLNVKPGEQPDEVVSQDVAQAKSLMAGRSEKVTITYPAGQYVNIEEVAQAVGGQLEAVGFKVKYNAIDYGSLVTQVAGGELDGLYIFAAVPNVAVPSFFVNGFVRSASITKNCGSPELDAMADEAVTAADAEAAEEVYDEINRIAVVERNCYIPLYRQVYAIATAKNVSGLVYNPIHASDFTGVTVG</sequence>
<feature type="signal peptide" evidence="4">
    <location>
        <begin position="1"/>
        <end position="27"/>
    </location>
</feature>
<accession>A0ABN1TKR1</accession>